<proteinExistence type="predicted"/>
<name>A0ABP1SA26_9HEXA</name>
<dbReference type="Proteomes" id="UP001642540">
    <property type="component" value="Unassembled WGS sequence"/>
</dbReference>
<reference evidence="1 2" key="1">
    <citation type="submission" date="2024-08" db="EMBL/GenBank/DDBJ databases">
        <authorList>
            <person name="Cucini C."/>
            <person name="Frati F."/>
        </authorList>
    </citation>
    <scope>NUCLEOTIDE SEQUENCE [LARGE SCALE GENOMIC DNA]</scope>
</reference>
<dbReference type="EMBL" id="CAXLJM020000183">
    <property type="protein sequence ID" value="CAL8148936.1"/>
    <property type="molecule type" value="Genomic_DNA"/>
</dbReference>
<evidence type="ECO:0000313" key="2">
    <source>
        <dbReference type="Proteomes" id="UP001642540"/>
    </source>
</evidence>
<protein>
    <submittedName>
        <fullName evidence="1">Uncharacterized protein</fullName>
    </submittedName>
</protein>
<evidence type="ECO:0000313" key="1">
    <source>
        <dbReference type="EMBL" id="CAL8148936.1"/>
    </source>
</evidence>
<accession>A0ABP1SA26</accession>
<comment type="caution">
    <text evidence="1">The sequence shown here is derived from an EMBL/GenBank/DDBJ whole genome shotgun (WGS) entry which is preliminary data.</text>
</comment>
<keyword evidence="2" id="KW-1185">Reference proteome</keyword>
<sequence length="208" mass="23245">MSGGFYAEQLQKVHPDLITMTDILQDAYTTLLSTESVEYFPDNNSTNFTNILSKDHTFDTNYDIGLVSISFNLEEKPQPLQQIVISSEDKITLCIPEVARDTVYINGVVDAILLTEKFLNTLNNTVSLLNSVSFSISYNEKAEIYVKLTVKMANNGYVVLDSTLIEILGFDKTTVANGQHTAVKSFNEGLLETTNHKAENKYINTLKN</sequence>
<organism evidence="1 2">
    <name type="scientific">Orchesella dallaii</name>
    <dbReference type="NCBI Taxonomy" id="48710"/>
    <lineage>
        <taxon>Eukaryota</taxon>
        <taxon>Metazoa</taxon>
        <taxon>Ecdysozoa</taxon>
        <taxon>Arthropoda</taxon>
        <taxon>Hexapoda</taxon>
        <taxon>Collembola</taxon>
        <taxon>Entomobryomorpha</taxon>
        <taxon>Entomobryoidea</taxon>
        <taxon>Orchesellidae</taxon>
        <taxon>Orchesellinae</taxon>
        <taxon>Orchesella</taxon>
    </lineage>
</organism>
<gene>
    <name evidence="1" type="ORF">ODALV1_LOCUS31577</name>
</gene>